<name>A0ABP6QHP3_9ACTN</name>
<organism evidence="3 4">
    <name type="scientific">Actinocorallia longicatena</name>
    <dbReference type="NCBI Taxonomy" id="111803"/>
    <lineage>
        <taxon>Bacteria</taxon>
        <taxon>Bacillati</taxon>
        <taxon>Actinomycetota</taxon>
        <taxon>Actinomycetes</taxon>
        <taxon>Streptosporangiales</taxon>
        <taxon>Thermomonosporaceae</taxon>
        <taxon>Actinocorallia</taxon>
    </lineage>
</organism>
<keyword evidence="4" id="KW-1185">Reference proteome</keyword>
<protein>
    <submittedName>
        <fullName evidence="3">Uncharacterized protein</fullName>
    </submittedName>
</protein>
<evidence type="ECO:0000313" key="3">
    <source>
        <dbReference type="EMBL" id="GAA3217992.1"/>
    </source>
</evidence>
<evidence type="ECO:0000256" key="2">
    <source>
        <dbReference type="SAM" id="Phobius"/>
    </source>
</evidence>
<dbReference type="Proteomes" id="UP001501237">
    <property type="component" value="Unassembled WGS sequence"/>
</dbReference>
<gene>
    <name evidence="3" type="ORF">GCM10010468_41160</name>
</gene>
<feature type="transmembrane region" description="Helical" evidence="2">
    <location>
        <begin position="47"/>
        <end position="68"/>
    </location>
</feature>
<keyword evidence="2" id="KW-0472">Membrane</keyword>
<keyword evidence="2" id="KW-1133">Transmembrane helix</keyword>
<dbReference type="RefSeq" id="WP_344830659.1">
    <property type="nucleotide sequence ID" value="NZ_BAAAUV010000009.1"/>
</dbReference>
<reference evidence="4" key="1">
    <citation type="journal article" date="2019" name="Int. J. Syst. Evol. Microbiol.">
        <title>The Global Catalogue of Microorganisms (GCM) 10K type strain sequencing project: providing services to taxonomists for standard genome sequencing and annotation.</title>
        <authorList>
            <consortium name="The Broad Institute Genomics Platform"/>
            <consortium name="The Broad Institute Genome Sequencing Center for Infectious Disease"/>
            <person name="Wu L."/>
            <person name="Ma J."/>
        </authorList>
    </citation>
    <scope>NUCLEOTIDE SEQUENCE [LARGE SCALE GENOMIC DNA]</scope>
    <source>
        <strain evidence="4">JCM 9377</strain>
    </source>
</reference>
<evidence type="ECO:0000313" key="4">
    <source>
        <dbReference type="Proteomes" id="UP001501237"/>
    </source>
</evidence>
<evidence type="ECO:0000256" key="1">
    <source>
        <dbReference type="SAM" id="MobiDB-lite"/>
    </source>
</evidence>
<keyword evidence="2" id="KW-0812">Transmembrane</keyword>
<accession>A0ABP6QHP3</accession>
<sequence length="210" mass="22115">MYQPPGSQPPPWQGGGTPPPYGPGGGAPPPYYPQGQPPRRPGGQLPVVMLVIGVVLVAVLAVVAFVVLREDDKGTPVVKPTNADVFTSAYAGKWSSTVYQKKPTTGSFVATVEITAGSATGTITYVNAPGEAAWSCSGTLTFLKRLGGSGYKTVVREHLTTKSSDKCNTFGYDVLFPKDDGTGMFLTTYVTQAGAEVDKDYYAIGTLEKQ</sequence>
<dbReference type="EMBL" id="BAAAUV010000009">
    <property type="protein sequence ID" value="GAA3217992.1"/>
    <property type="molecule type" value="Genomic_DNA"/>
</dbReference>
<feature type="region of interest" description="Disordered" evidence="1">
    <location>
        <begin position="1"/>
        <end position="38"/>
    </location>
</feature>
<proteinExistence type="predicted"/>
<comment type="caution">
    <text evidence="3">The sequence shown here is derived from an EMBL/GenBank/DDBJ whole genome shotgun (WGS) entry which is preliminary data.</text>
</comment>